<dbReference type="CDD" id="cd02440">
    <property type="entry name" value="AdoMet_MTases"/>
    <property type="match status" value="2"/>
</dbReference>
<dbReference type="InterPro" id="IPR050447">
    <property type="entry name" value="Erg6_SMT_methyltransf"/>
</dbReference>
<evidence type="ECO:0000313" key="7">
    <source>
        <dbReference type="EMBL" id="AWL12547.1"/>
    </source>
</evidence>
<evidence type="ECO:0000256" key="1">
    <source>
        <dbReference type="ARBA" id="ARBA00022603"/>
    </source>
</evidence>
<dbReference type="Gene3D" id="3.40.50.150">
    <property type="entry name" value="Vaccinia Virus protein VP39"/>
    <property type="match status" value="2"/>
</dbReference>
<dbReference type="PANTHER" id="PTHR44068:SF11">
    <property type="entry name" value="GERANYL DIPHOSPHATE 2-C-METHYLTRANSFERASE"/>
    <property type="match status" value="1"/>
</dbReference>
<dbReference type="InterPro" id="IPR013216">
    <property type="entry name" value="Methyltransf_11"/>
</dbReference>
<reference evidence="7 8" key="1">
    <citation type="submission" date="2018-05" db="EMBL/GenBank/DDBJ databases">
        <title>Salinimonas sp. HMF8227 Genome sequencing and assembly.</title>
        <authorList>
            <person name="Kang H."/>
            <person name="Kang J."/>
            <person name="Cha I."/>
            <person name="Kim H."/>
            <person name="Joh K."/>
        </authorList>
    </citation>
    <scope>NUCLEOTIDE SEQUENCE [LARGE SCALE GENOMIC DNA]</scope>
    <source>
        <strain evidence="7 8">HMF8227</strain>
    </source>
</reference>
<dbReference type="Pfam" id="PF08241">
    <property type="entry name" value="Methyltransf_11"/>
    <property type="match status" value="1"/>
</dbReference>
<feature type="domain" description="Methyltransferase type 11" evidence="5">
    <location>
        <begin position="355"/>
        <end position="453"/>
    </location>
</feature>
<dbReference type="InterPro" id="IPR029063">
    <property type="entry name" value="SAM-dependent_MTases_sf"/>
</dbReference>
<evidence type="ECO:0000259" key="5">
    <source>
        <dbReference type="Pfam" id="PF08241"/>
    </source>
</evidence>
<dbReference type="GO" id="GO:0032259">
    <property type="term" value="P:methylation"/>
    <property type="evidence" value="ECO:0007669"/>
    <property type="project" value="UniProtKB-KW"/>
</dbReference>
<dbReference type="AlphaFoldDB" id="A0A2S2E6F4"/>
<proteinExistence type="predicted"/>
<evidence type="ECO:0000313" key="8">
    <source>
        <dbReference type="Proteomes" id="UP000245728"/>
    </source>
</evidence>
<dbReference type="InterPro" id="IPR014369">
    <property type="entry name" value="Gly/Sar_N_MeTrfase"/>
</dbReference>
<evidence type="ECO:0000256" key="4">
    <source>
        <dbReference type="ARBA" id="ARBA00060542"/>
    </source>
</evidence>
<name>A0A2S2E6F4_9ALTE</name>
<dbReference type="Gene3D" id="3.30.46.10">
    <property type="entry name" value="Glycine N-methyltransferase, chain A, domain 1"/>
    <property type="match status" value="1"/>
</dbReference>
<dbReference type="InterPro" id="IPR041698">
    <property type="entry name" value="Methyltransf_25"/>
</dbReference>
<comment type="pathway">
    <text evidence="4">Amine and polyamine biosynthesis; betaine biosynthesis via glycine pathway; betaine from glycine: step 3/3.</text>
</comment>
<dbReference type="OrthoDB" id="9772751at2"/>
<keyword evidence="3" id="KW-0949">S-adenosyl-L-methionine</keyword>
<feature type="domain" description="Methyltransferase" evidence="6">
    <location>
        <begin position="65"/>
        <end position="162"/>
    </location>
</feature>
<dbReference type="Proteomes" id="UP000245728">
    <property type="component" value="Chromosome"/>
</dbReference>
<gene>
    <name evidence="7" type="primary">gsmT</name>
    <name evidence="7" type="ORF">HMF8227_02086</name>
</gene>
<dbReference type="GO" id="GO:0052729">
    <property type="term" value="F:dimethylglycine N-methyltransferase activity"/>
    <property type="evidence" value="ECO:0007669"/>
    <property type="project" value="UniProtKB-ARBA"/>
</dbReference>
<dbReference type="Pfam" id="PF13649">
    <property type="entry name" value="Methyltransf_25"/>
    <property type="match status" value="1"/>
</dbReference>
<dbReference type="EC" id="2.1.1.156" evidence="7"/>
<keyword evidence="1 7" id="KW-0489">Methyltransferase</keyword>
<dbReference type="KEGG" id="salh:HMF8227_02086"/>
<dbReference type="SUPFAM" id="SSF53335">
    <property type="entry name" value="S-adenosyl-L-methionine-dependent methyltransferases"/>
    <property type="match status" value="2"/>
</dbReference>
<evidence type="ECO:0000259" key="6">
    <source>
        <dbReference type="Pfam" id="PF13649"/>
    </source>
</evidence>
<dbReference type="GO" id="GO:0019286">
    <property type="term" value="P:glycine betaine biosynthetic process from glycine"/>
    <property type="evidence" value="ECO:0007669"/>
    <property type="project" value="UniProtKB-ARBA"/>
</dbReference>
<accession>A0A2S2E6F4</accession>
<sequence length="563" mass="64676">MSQQSMRVQDYGSDPTSVRETGKYVEEYIQPFVDKWDELIDWDARAESEGEFFIQKLKERGAKKVLDVATGTGFHSVQLLKAGFEVTSVDGSAEMLSKAFENASRHGFTLRTVLADWRWLNRDIHDYYDAVICLGNSFTHLHDENDRRKALAEMYATLRHDGVLIMDQRNYDALLDEGGKPTHNYYYCGDSVRAEPDYLDPGLARFKYTFADGAVYYLNMFPLRRNYTRRLMQEVGFQRVTTYGDFEEEFSDSEPDFLIHVAEKRYEEGLTMTKDDDNADNSDSIAGSYQAALKKARDYYNSEDADNFYANIWGGEDIHVGIYRRADESIREASARTVKYMLNKLNTLNKDSVVLDIGSGYGGSARYIAANYGCKVIALNLAEEENKRARKLNEEQGLDHLIEVIDGCFEDIPLEHNSVDIVWSQDAILHSGNRPQALNEVNRVLKPGGEFIFTDPMQSDDCPKEVLEPIYQRIHLPNLGSISFYRQMAQQLGWEEVHVDDLTEQLTNHYSRVRSELIAHRDELKQHVSTEYMDTMVEGLGHWVEGGKNRHLSWGVLHFRKPE</sequence>
<protein>
    <submittedName>
        <fullName evidence="7">Glycine/sarcosine N-methyltransferase</fullName>
        <ecNumber evidence="7">2.1.1.156</ecNumber>
    </submittedName>
</protein>
<keyword evidence="8" id="KW-1185">Reference proteome</keyword>
<dbReference type="FunFam" id="3.40.50.150:FF:000461">
    <property type="entry name" value="Sarcosine/dimethylglycine N-methyltransferase"/>
    <property type="match status" value="1"/>
</dbReference>
<organism evidence="7 8">
    <name type="scientific">Saliniradius amylolyticus</name>
    <dbReference type="NCBI Taxonomy" id="2183582"/>
    <lineage>
        <taxon>Bacteria</taxon>
        <taxon>Pseudomonadati</taxon>
        <taxon>Pseudomonadota</taxon>
        <taxon>Gammaproteobacteria</taxon>
        <taxon>Alteromonadales</taxon>
        <taxon>Alteromonadaceae</taxon>
        <taxon>Saliniradius</taxon>
    </lineage>
</organism>
<dbReference type="GO" id="GO:0017174">
    <property type="term" value="F:glycine N-methyltransferase activity"/>
    <property type="evidence" value="ECO:0007669"/>
    <property type="project" value="InterPro"/>
</dbReference>
<evidence type="ECO:0000256" key="2">
    <source>
        <dbReference type="ARBA" id="ARBA00022679"/>
    </source>
</evidence>
<evidence type="ECO:0000256" key="3">
    <source>
        <dbReference type="ARBA" id="ARBA00022691"/>
    </source>
</evidence>
<dbReference type="PANTHER" id="PTHR44068">
    <property type="entry name" value="ZGC:194242"/>
    <property type="match status" value="1"/>
</dbReference>
<dbReference type="RefSeq" id="WP_109340111.1">
    <property type="nucleotide sequence ID" value="NZ_CP029347.1"/>
</dbReference>
<dbReference type="PROSITE" id="PS51600">
    <property type="entry name" value="SAM_GNMT"/>
    <property type="match status" value="1"/>
</dbReference>
<keyword evidence="2 7" id="KW-0808">Transferase</keyword>
<dbReference type="EMBL" id="CP029347">
    <property type="protein sequence ID" value="AWL12547.1"/>
    <property type="molecule type" value="Genomic_DNA"/>
</dbReference>